<dbReference type="Gene3D" id="1.10.510.10">
    <property type="entry name" value="Transferase(Phosphotransferase) domain 1"/>
    <property type="match status" value="1"/>
</dbReference>
<dbReference type="InterPro" id="IPR000719">
    <property type="entry name" value="Prot_kinase_dom"/>
</dbReference>
<protein>
    <recommendedName>
        <fullName evidence="2">non-specific serine/threonine protein kinase</fullName>
        <ecNumber evidence="2">2.7.11.1</ecNumber>
    </recommendedName>
</protein>
<gene>
    <name evidence="7" type="primary">LOC116437865</name>
</gene>
<evidence type="ECO:0000256" key="4">
    <source>
        <dbReference type="ARBA" id="ARBA00022840"/>
    </source>
</evidence>
<dbReference type="PROSITE" id="PS00107">
    <property type="entry name" value="PROTEIN_KINASE_ATP"/>
    <property type="match status" value="1"/>
</dbReference>
<evidence type="ECO:0000256" key="3">
    <source>
        <dbReference type="ARBA" id="ARBA00022741"/>
    </source>
</evidence>
<evidence type="ECO:0000313" key="8">
    <source>
        <dbReference type="Proteomes" id="UP000694553"/>
    </source>
</evidence>
<dbReference type="Gene3D" id="3.30.200.20">
    <property type="entry name" value="Phosphorylase Kinase, domain 1"/>
    <property type="match status" value="1"/>
</dbReference>
<keyword evidence="3" id="KW-0547">Nucleotide-binding</keyword>
<dbReference type="InterPro" id="IPR017441">
    <property type="entry name" value="Protein_kinase_ATP_BS"/>
</dbReference>
<comment type="similarity">
    <text evidence="1">Belongs to the protein kinase superfamily. STE Ser/Thr protein kinase family. STE20 subfamily.</text>
</comment>
<keyword evidence="4" id="KW-0067">ATP-binding</keyword>
<dbReference type="Proteomes" id="UP000694553">
    <property type="component" value="Unassembled WGS sequence"/>
</dbReference>
<keyword evidence="8" id="KW-1185">Reference proteome</keyword>
<dbReference type="OMA" id="DYCHANG"/>
<accession>A0A8C3H4B4</accession>
<evidence type="ECO:0000256" key="1">
    <source>
        <dbReference type="ARBA" id="ARBA00008874"/>
    </source>
</evidence>
<evidence type="ECO:0000256" key="5">
    <source>
        <dbReference type="SAM" id="MobiDB-lite"/>
    </source>
</evidence>
<dbReference type="InterPro" id="IPR051931">
    <property type="entry name" value="PAK3-like"/>
</dbReference>
<reference evidence="7" key="3">
    <citation type="submission" date="2025-09" db="UniProtKB">
        <authorList>
            <consortium name="Ensembl"/>
        </authorList>
    </citation>
    <scope>IDENTIFICATION</scope>
</reference>
<feature type="region of interest" description="Disordered" evidence="5">
    <location>
        <begin position="38"/>
        <end position="73"/>
    </location>
</feature>
<dbReference type="SUPFAM" id="SSF56112">
    <property type="entry name" value="Protein kinase-like (PK-like)"/>
    <property type="match status" value="1"/>
</dbReference>
<dbReference type="Ensembl" id="ENSCMUT00000029291.2">
    <property type="protein sequence ID" value="ENSCMUP00000027244.2"/>
    <property type="gene ID" value="ENSCMUG00000016463.2"/>
</dbReference>
<feature type="region of interest" description="Disordered" evidence="5">
    <location>
        <begin position="114"/>
        <end position="141"/>
    </location>
</feature>
<dbReference type="GO" id="GO:0005524">
    <property type="term" value="F:ATP binding"/>
    <property type="evidence" value="ECO:0007669"/>
    <property type="project" value="UniProtKB-UniRule"/>
</dbReference>
<proteinExistence type="inferred from homology"/>
<dbReference type="PANTHER" id="PTHR45832:SF22">
    <property type="entry name" value="SERINE_THREONINE-PROTEIN KINASE SAMKA-RELATED"/>
    <property type="match status" value="1"/>
</dbReference>
<evidence type="ECO:0000256" key="2">
    <source>
        <dbReference type="ARBA" id="ARBA00012513"/>
    </source>
</evidence>
<dbReference type="PROSITE" id="PS50011">
    <property type="entry name" value="PROTEIN_KINASE_DOM"/>
    <property type="match status" value="1"/>
</dbReference>
<reference evidence="8" key="1">
    <citation type="submission" date="2019-10" db="EMBL/GenBank/DDBJ databases">
        <title>Corvus moneduloides (New Caledonian crow) genome, bCorMon1, primary haplotype.</title>
        <authorList>
            <person name="Rutz C."/>
            <person name="Fungtammasan C."/>
            <person name="Mountcastle J."/>
            <person name="Formenti G."/>
            <person name="Chow W."/>
            <person name="Howe K."/>
            <person name="Steele M.P."/>
            <person name="Fernandes J."/>
            <person name="Gilbert M.T.P."/>
            <person name="Fedrigo O."/>
            <person name="Jarvis E.D."/>
            <person name="Gemmell N."/>
        </authorList>
    </citation>
    <scope>NUCLEOTIDE SEQUENCE [LARGE SCALE GENOMIC DNA]</scope>
</reference>
<dbReference type="PANTHER" id="PTHR45832">
    <property type="entry name" value="SERINE/THREONINE-PROTEIN KINASE SAMKA-RELATED-RELATED"/>
    <property type="match status" value="1"/>
</dbReference>
<reference evidence="7" key="2">
    <citation type="submission" date="2025-08" db="UniProtKB">
        <authorList>
            <consortium name="Ensembl"/>
        </authorList>
    </citation>
    <scope>IDENTIFICATION</scope>
</reference>
<name>A0A8C3H4B4_CORMO</name>
<dbReference type="Pfam" id="PF00069">
    <property type="entry name" value="Pkinase"/>
    <property type="match status" value="1"/>
</dbReference>
<dbReference type="InterPro" id="IPR011009">
    <property type="entry name" value="Kinase-like_dom_sf"/>
</dbReference>
<sequence>MATLAAAVCTVYGIGYSGYYLANLARHLTHVFRGGDPKGTELTADSPLAPSAPGEEAEEEQNDHNPPAVITPQPELSKTLLLEKEHEQIALSEMPCQTRGELFPAREQLEQLRQQVEEPQENGQDIKAEPQAELPEAQSDIKAVKRRHEEDIRRIQEHWNLHRQRGDLQNQVSRRVAATPLVKLALACSSQKVEDSLQAELQTNKARIKPREKRLEEGMKIIKELNHLLQEKEVLQKQVEVLTSHLAACEDFQQVIGHKEPQGWREAQDLSQPEVLKVEHILKMVVEKRIQWEEIYTGSVTEPAAAAASSKGAFAPQPEKWSPGSLLSSSVVTAAQQQENKDKYLELLRKMVSMENPVTKYIELENIGSGTFGEVCRALDSATGGEVAIKKINLRGPRRKEVTGNELMVMKMNKNPNTVNYLDSYLVDEELWLVMEYMDGGTLSNVISKTYLCEDEMATISRECLKGLDFLHSNHMIHQHVKSCNILLGTDGSVKLADFGLSAQLTPEQSRQRSVARISGWMAPEIVTGQPYGPKADIWSFGIVGIEMVEREAPHWNGDPVSPQLLIATGGRPKLQEPNLFSPLLRGFLSCCLQTNEERRWSAKELLQHPFVASAEPVSSLVPLLIAVKKRKEETRM</sequence>
<feature type="domain" description="Protein kinase" evidence="6">
    <location>
        <begin position="361"/>
        <end position="612"/>
    </location>
</feature>
<dbReference type="AlphaFoldDB" id="A0A8C3H4B4"/>
<evidence type="ECO:0000259" key="6">
    <source>
        <dbReference type="PROSITE" id="PS50011"/>
    </source>
</evidence>
<organism evidence="7 8">
    <name type="scientific">Corvus moneduloides</name>
    <name type="common">New Caledonian crow</name>
    <dbReference type="NCBI Taxonomy" id="1196302"/>
    <lineage>
        <taxon>Eukaryota</taxon>
        <taxon>Metazoa</taxon>
        <taxon>Chordata</taxon>
        <taxon>Craniata</taxon>
        <taxon>Vertebrata</taxon>
        <taxon>Euteleostomi</taxon>
        <taxon>Archelosauria</taxon>
        <taxon>Archosauria</taxon>
        <taxon>Dinosauria</taxon>
        <taxon>Saurischia</taxon>
        <taxon>Theropoda</taxon>
        <taxon>Coelurosauria</taxon>
        <taxon>Aves</taxon>
        <taxon>Neognathae</taxon>
        <taxon>Neoaves</taxon>
        <taxon>Telluraves</taxon>
        <taxon>Australaves</taxon>
        <taxon>Passeriformes</taxon>
        <taxon>Corvoidea</taxon>
        <taxon>Corvidae</taxon>
        <taxon>Corvus</taxon>
    </lineage>
</organism>
<dbReference type="EC" id="2.7.11.1" evidence="2"/>
<dbReference type="GO" id="GO:0004674">
    <property type="term" value="F:protein serine/threonine kinase activity"/>
    <property type="evidence" value="ECO:0007669"/>
    <property type="project" value="UniProtKB-EC"/>
</dbReference>
<accession>A0A8U7NNY5</accession>
<evidence type="ECO:0000313" key="7">
    <source>
        <dbReference type="Ensembl" id="ENSCMUP00000027244.2"/>
    </source>
</evidence>